<protein>
    <submittedName>
        <fullName evidence="1">DUF2461 domain-containing protein</fullName>
    </submittedName>
</protein>
<dbReference type="Proteomes" id="UP001595909">
    <property type="component" value="Unassembled WGS sequence"/>
</dbReference>
<organism evidence="1 2">
    <name type="scientific">Actinomycetospora chibensis</name>
    <dbReference type="NCBI Taxonomy" id="663606"/>
    <lineage>
        <taxon>Bacteria</taxon>
        <taxon>Bacillati</taxon>
        <taxon>Actinomycetota</taxon>
        <taxon>Actinomycetes</taxon>
        <taxon>Pseudonocardiales</taxon>
        <taxon>Pseudonocardiaceae</taxon>
        <taxon>Actinomycetospora</taxon>
    </lineage>
</organism>
<dbReference type="PIRSF" id="PIRSF028451">
    <property type="entry name" value="UCP028451"/>
    <property type="match status" value="1"/>
</dbReference>
<dbReference type="InterPro" id="IPR012808">
    <property type="entry name" value="CHP02453"/>
</dbReference>
<dbReference type="InterPro" id="IPR015996">
    <property type="entry name" value="UCP028451"/>
</dbReference>
<dbReference type="Pfam" id="PF09365">
    <property type="entry name" value="DUF2461"/>
    <property type="match status" value="1"/>
</dbReference>
<keyword evidence="2" id="KW-1185">Reference proteome</keyword>
<evidence type="ECO:0000313" key="1">
    <source>
        <dbReference type="EMBL" id="MFC4831020.1"/>
    </source>
</evidence>
<name>A0ABV9RF81_9PSEU</name>
<proteinExistence type="predicted"/>
<reference evidence="2" key="1">
    <citation type="journal article" date="2019" name="Int. J. Syst. Evol. Microbiol.">
        <title>The Global Catalogue of Microorganisms (GCM) 10K type strain sequencing project: providing services to taxonomists for standard genome sequencing and annotation.</title>
        <authorList>
            <consortium name="The Broad Institute Genomics Platform"/>
            <consortium name="The Broad Institute Genome Sequencing Center for Infectious Disease"/>
            <person name="Wu L."/>
            <person name="Ma J."/>
        </authorList>
    </citation>
    <scope>NUCLEOTIDE SEQUENCE [LARGE SCALE GENOMIC DNA]</scope>
    <source>
        <strain evidence="2">CCUG 50347</strain>
    </source>
</reference>
<dbReference type="PANTHER" id="PTHR36452">
    <property type="entry name" value="CHROMOSOME 12, WHOLE GENOME SHOTGUN SEQUENCE"/>
    <property type="match status" value="1"/>
</dbReference>
<dbReference type="RefSeq" id="WP_274190230.1">
    <property type="nucleotide sequence ID" value="NZ_BAABHN010000002.1"/>
</dbReference>
<dbReference type="PANTHER" id="PTHR36452:SF1">
    <property type="entry name" value="DUF2461 DOMAIN-CONTAINING PROTEIN"/>
    <property type="match status" value="1"/>
</dbReference>
<dbReference type="NCBIfam" id="TIGR02453">
    <property type="entry name" value="TIGR02453 family protein"/>
    <property type="match status" value="1"/>
</dbReference>
<sequence>MTFPGFGEAVVDFYEGLEADNSKAYWTDNKALYDDHVRAPMVAMLADLEPEFGPGKVFRPYRDVRFAADKTPYKVQCGATVGGRYVQVSADGIMVAVGYYRMTSAQVARFRAAVDDDRHGPELETIVEDLRADGFTVDGEQLKSRPRGADPEHPRLELLRHKSLFVRRSWPPSDELHTPAVRERVAATWRRLEPLGRWLDEHVGVDLDDTADRPGRRR</sequence>
<dbReference type="EMBL" id="JBHSIM010000002">
    <property type="protein sequence ID" value="MFC4831020.1"/>
    <property type="molecule type" value="Genomic_DNA"/>
</dbReference>
<evidence type="ECO:0000313" key="2">
    <source>
        <dbReference type="Proteomes" id="UP001595909"/>
    </source>
</evidence>
<accession>A0ABV9RF81</accession>
<gene>
    <name evidence="1" type="ORF">ACFPEL_01245</name>
</gene>
<comment type="caution">
    <text evidence="1">The sequence shown here is derived from an EMBL/GenBank/DDBJ whole genome shotgun (WGS) entry which is preliminary data.</text>
</comment>